<name>A0A1H7BG97_9PSED</name>
<evidence type="ECO:0000259" key="1">
    <source>
        <dbReference type="Pfam" id="PF06283"/>
    </source>
</evidence>
<dbReference type="Proteomes" id="UP000242930">
    <property type="component" value="Unassembled WGS sequence"/>
</dbReference>
<dbReference type="Gene3D" id="3.40.50.880">
    <property type="match status" value="1"/>
</dbReference>
<proteinExistence type="predicted"/>
<sequence length="261" mass="30001">MSQTDMENKQTGRIDCVLVAAGKYHDIDFARLELLKLLGENERVRVRVFEDYANLEAIREAAFLVSYTCEVIPSDEQQAALREWLEQGGRWYALHGTNSVLRFLDNGLVDTPDSAPQFMEMLGSQFASHPPIGQFRVDVAQPEHPLVAGIEPFEVTDECYLMDMKAEVDVLLDTGFEGETPGFVRDRWQYARHPVLYLRRLGKGGVLYLTLGHCRGHYDLRPLMDFWPQVDRCAWESPVYYELLRRGLNWAAQLEKTEQQA</sequence>
<organism evidence="2 3">
    <name type="scientific">Pseudomonas linyingensis</name>
    <dbReference type="NCBI Taxonomy" id="915471"/>
    <lineage>
        <taxon>Bacteria</taxon>
        <taxon>Pseudomonadati</taxon>
        <taxon>Pseudomonadota</taxon>
        <taxon>Gammaproteobacteria</taxon>
        <taxon>Pseudomonadales</taxon>
        <taxon>Pseudomonadaceae</taxon>
        <taxon>Pseudomonas</taxon>
    </lineage>
</organism>
<dbReference type="Pfam" id="PF06283">
    <property type="entry name" value="ThuA"/>
    <property type="match status" value="1"/>
</dbReference>
<evidence type="ECO:0000313" key="3">
    <source>
        <dbReference type="Proteomes" id="UP000242930"/>
    </source>
</evidence>
<protein>
    <recommendedName>
        <fullName evidence="1">ThuA-like domain-containing protein</fullName>
    </recommendedName>
</protein>
<dbReference type="PANTHER" id="PTHR40469">
    <property type="entry name" value="SECRETED GLYCOSYL HYDROLASE"/>
    <property type="match status" value="1"/>
</dbReference>
<reference evidence="3" key="1">
    <citation type="submission" date="2016-10" db="EMBL/GenBank/DDBJ databases">
        <authorList>
            <person name="Varghese N."/>
            <person name="Submissions S."/>
        </authorList>
    </citation>
    <scope>NUCLEOTIDE SEQUENCE [LARGE SCALE GENOMIC DNA]</scope>
    <source>
        <strain evidence="3">LMG 25967</strain>
    </source>
</reference>
<dbReference type="InterPro" id="IPR029062">
    <property type="entry name" value="Class_I_gatase-like"/>
</dbReference>
<dbReference type="SUPFAM" id="SSF52317">
    <property type="entry name" value="Class I glutamine amidotransferase-like"/>
    <property type="match status" value="1"/>
</dbReference>
<dbReference type="PANTHER" id="PTHR40469:SF2">
    <property type="entry name" value="GALACTOSE-BINDING DOMAIN-LIKE SUPERFAMILY PROTEIN"/>
    <property type="match status" value="1"/>
</dbReference>
<dbReference type="EMBL" id="FNZE01000017">
    <property type="protein sequence ID" value="SEJ76226.1"/>
    <property type="molecule type" value="Genomic_DNA"/>
</dbReference>
<gene>
    <name evidence="2" type="ORF">SAMN05216201_11714</name>
</gene>
<feature type="domain" description="ThuA-like" evidence="1">
    <location>
        <begin position="20"/>
        <end position="219"/>
    </location>
</feature>
<dbReference type="InterPro" id="IPR029010">
    <property type="entry name" value="ThuA-like"/>
</dbReference>
<dbReference type="STRING" id="915471.SAMN05216201_11714"/>
<evidence type="ECO:0000313" key="2">
    <source>
        <dbReference type="EMBL" id="SEJ76226.1"/>
    </source>
</evidence>
<accession>A0A1H7BG97</accession>
<keyword evidence="3" id="KW-1185">Reference proteome</keyword>
<dbReference type="AlphaFoldDB" id="A0A1H7BG97"/>
<dbReference type="RefSeq" id="WP_212633249.1">
    <property type="nucleotide sequence ID" value="NZ_FNZE01000017.1"/>
</dbReference>